<dbReference type="RefSeq" id="XP_014172475.1">
    <property type="nucleotide sequence ID" value="XM_014317000.1"/>
</dbReference>
<keyword evidence="6" id="KW-0804">Transcription</keyword>
<evidence type="ECO:0000256" key="4">
    <source>
        <dbReference type="ARBA" id="ARBA00023015"/>
    </source>
</evidence>
<dbReference type="GO" id="GO:0008270">
    <property type="term" value="F:zinc ion binding"/>
    <property type="evidence" value="ECO:0007669"/>
    <property type="project" value="InterPro"/>
</dbReference>
<keyword evidence="3" id="KW-0862">Zinc</keyword>
<proteinExistence type="predicted"/>
<dbReference type="GeneID" id="25975965"/>
<dbReference type="CDD" id="cd12148">
    <property type="entry name" value="fungal_TF_MHR"/>
    <property type="match status" value="1"/>
</dbReference>
<dbReference type="SMART" id="SM00906">
    <property type="entry name" value="Fungal_trans"/>
    <property type="match status" value="1"/>
</dbReference>
<dbReference type="InterPro" id="IPR036864">
    <property type="entry name" value="Zn2-C6_fun-type_DNA-bd_sf"/>
</dbReference>
<feature type="region of interest" description="Disordered" evidence="8">
    <location>
        <begin position="765"/>
        <end position="805"/>
    </location>
</feature>
<dbReference type="CDD" id="cd00067">
    <property type="entry name" value="GAL4"/>
    <property type="match status" value="1"/>
</dbReference>
<evidence type="ECO:0000313" key="10">
    <source>
        <dbReference type="EMBL" id="EFX02993.1"/>
    </source>
</evidence>
<evidence type="ECO:0000313" key="11">
    <source>
        <dbReference type="Proteomes" id="UP000007796"/>
    </source>
</evidence>
<protein>
    <submittedName>
        <fullName evidence="10">C6 zinc finger domain containing protein</fullName>
    </submittedName>
</protein>
<dbReference type="PANTHER" id="PTHR31313:SF81">
    <property type="entry name" value="TY1 ENHANCER ACTIVATOR"/>
    <property type="match status" value="1"/>
</dbReference>
<evidence type="ECO:0000256" key="7">
    <source>
        <dbReference type="ARBA" id="ARBA00023242"/>
    </source>
</evidence>
<dbReference type="EMBL" id="GL629769">
    <property type="protein sequence ID" value="EFX02993.1"/>
    <property type="molecule type" value="Genomic_DNA"/>
</dbReference>
<feature type="region of interest" description="Disordered" evidence="8">
    <location>
        <begin position="716"/>
        <end position="742"/>
    </location>
</feature>
<evidence type="ECO:0000256" key="6">
    <source>
        <dbReference type="ARBA" id="ARBA00023163"/>
    </source>
</evidence>
<evidence type="ECO:0000256" key="5">
    <source>
        <dbReference type="ARBA" id="ARBA00023125"/>
    </source>
</evidence>
<evidence type="ECO:0000256" key="1">
    <source>
        <dbReference type="ARBA" id="ARBA00004123"/>
    </source>
</evidence>
<dbReference type="Pfam" id="PF00172">
    <property type="entry name" value="Zn_clus"/>
    <property type="match status" value="1"/>
</dbReference>
<dbReference type="SMART" id="SM00066">
    <property type="entry name" value="GAL4"/>
    <property type="match status" value="1"/>
</dbReference>
<dbReference type="GO" id="GO:0003677">
    <property type="term" value="F:DNA binding"/>
    <property type="evidence" value="ECO:0007669"/>
    <property type="project" value="UniProtKB-KW"/>
</dbReference>
<feature type="domain" description="Zn(2)-C6 fungal-type" evidence="9">
    <location>
        <begin position="70"/>
        <end position="101"/>
    </location>
</feature>
<dbReference type="GO" id="GO:0005634">
    <property type="term" value="C:nucleus"/>
    <property type="evidence" value="ECO:0007669"/>
    <property type="project" value="UniProtKB-SubCell"/>
</dbReference>
<evidence type="ECO:0000256" key="2">
    <source>
        <dbReference type="ARBA" id="ARBA00022723"/>
    </source>
</evidence>
<dbReference type="SUPFAM" id="SSF57701">
    <property type="entry name" value="Zn2/Cys6 DNA-binding domain"/>
    <property type="match status" value="1"/>
</dbReference>
<dbReference type="STRING" id="655863.F0XHU7"/>
<reference evidence="10 11" key="1">
    <citation type="journal article" date="2011" name="Proc. Natl. Acad. Sci. U.S.A.">
        <title>Genome and transcriptome analyses of the mountain pine beetle-fungal symbiont Grosmannia clavigera, a lodgepole pine pathogen.</title>
        <authorList>
            <person name="DiGuistini S."/>
            <person name="Wang Y."/>
            <person name="Liao N.Y."/>
            <person name="Taylor G."/>
            <person name="Tanguay P."/>
            <person name="Feau N."/>
            <person name="Henrissat B."/>
            <person name="Chan S.K."/>
            <person name="Hesse-Orce U."/>
            <person name="Alamouti S.M."/>
            <person name="Tsui C.K.M."/>
            <person name="Docking R.T."/>
            <person name="Levasseur A."/>
            <person name="Haridas S."/>
            <person name="Robertson G."/>
            <person name="Birol I."/>
            <person name="Holt R.A."/>
            <person name="Marra M.A."/>
            <person name="Hamelin R.C."/>
            <person name="Hirst M."/>
            <person name="Jones S.J.M."/>
            <person name="Bohlmann J."/>
            <person name="Breuil C."/>
        </authorList>
    </citation>
    <scope>NUCLEOTIDE SEQUENCE [LARGE SCALE GENOMIC DNA]</scope>
    <source>
        <strain evidence="11">kw1407 / UAMH 11150</strain>
    </source>
</reference>
<dbReference type="GO" id="GO:0000981">
    <property type="term" value="F:DNA-binding transcription factor activity, RNA polymerase II-specific"/>
    <property type="evidence" value="ECO:0007669"/>
    <property type="project" value="InterPro"/>
</dbReference>
<dbReference type="InterPro" id="IPR051615">
    <property type="entry name" value="Transcr_Regulatory_Elem"/>
</dbReference>
<evidence type="ECO:0000256" key="3">
    <source>
        <dbReference type="ARBA" id="ARBA00022833"/>
    </source>
</evidence>
<organism evidence="11">
    <name type="scientific">Grosmannia clavigera (strain kw1407 / UAMH 11150)</name>
    <name type="common">Blue stain fungus</name>
    <name type="synonym">Graphiocladiella clavigera</name>
    <dbReference type="NCBI Taxonomy" id="655863"/>
    <lineage>
        <taxon>Eukaryota</taxon>
        <taxon>Fungi</taxon>
        <taxon>Dikarya</taxon>
        <taxon>Ascomycota</taxon>
        <taxon>Pezizomycotina</taxon>
        <taxon>Sordariomycetes</taxon>
        <taxon>Sordariomycetidae</taxon>
        <taxon>Ophiostomatales</taxon>
        <taxon>Ophiostomataceae</taxon>
        <taxon>Leptographium</taxon>
    </lineage>
</organism>
<dbReference type="FunCoup" id="F0XHU7">
    <property type="interactions" value="170"/>
</dbReference>
<dbReference type="InterPro" id="IPR007219">
    <property type="entry name" value="XnlR_reg_dom"/>
</dbReference>
<dbReference type="Pfam" id="PF04082">
    <property type="entry name" value="Fungal_trans"/>
    <property type="match status" value="1"/>
</dbReference>
<dbReference type="eggNOG" id="ENOG502QW0K">
    <property type="taxonomic scope" value="Eukaryota"/>
</dbReference>
<gene>
    <name evidence="10" type="ORF">CMQ_2922</name>
</gene>
<keyword evidence="11" id="KW-1185">Reference proteome</keyword>
<keyword evidence="4" id="KW-0805">Transcription regulation</keyword>
<comment type="subcellular location">
    <subcellularLocation>
        <location evidence="1">Nucleus</location>
    </subcellularLocation>
</comment>
<feature type="compositionally biased region" description="Polar residues" evidence="8">
    <location>
        <begin position="766"/>
        <end position="786"/>
    </location>
</feature>
<dbReference type="GO" id="GO:0006351">
    <property type="term" value="P:DNA-templated transcription"/>
    <property type="evidence" value="ECO:0007669"/>
    <property type="project" value="InterPro"/>
</dbReference>
<dbReference type="InParanoid" id="F0XHU7"/>
<dbReference type="OrthoDB" id="2162761at2759"/>
<keyword evidence="2" id="KW-0479">Metal-binding</keyword>
<name>F0XHU7_GROCL</name>
<sequence length="892" mass="97584">MNDRLQGKNASYAPGLDSLSAGQISLSTPSANLAGVMSAAPVSRPGAGGKKKSRRNADSSAQKRRCVSTACVACRKRKSKCDGALPSCAACASVYYTECVYDPNSDHRRKGVYREKVDSMKAQNSTLQILIEAILNADEEDVAAVVHRIRTCDSLDAVAESLVMEDFEQNESHGGLLGSGSADASMMWSGNPVEGEVELARKMGELRLENGSVRFIGGTSHLIYVGDPADDETGSALTARDAHGRALDGGQTRPQLEPAYGTREEAINSWTTVTSDTALIEFLMQMYFNWHYTYFTTLSKDLFYEDFYRGRPKVLPRRTVHCTSLLVNAMLALGCHFTSVPGAFAEPGDSRTKGDHFFAEAKRLIVENDEYEKPRLATVQALALMSVREAGCAREAKGWVYSGMSFRMAQDIGLNLDTGGGPNAAMSADVDGHNGRMDDGEIDARRVTFWGCFLFDKAWSNYLGRLPQLPKGSSSVPKYEVLPKEDSEMWAALTDSGYDEATRQPCRTRAAGLKLSKLCEISSDLLLFFYHPNNIGRSYSKAVELKKLSELHRRLEDWRKQLPKEFEPKEGQLPNMILTHMFFHLQYIHLFRPFLKYAPDVSPLPSHVSPRRICTVNAGAISKLMRLYKKTYDLRQICNIAVYMIHSACTIHLLNLPEKTAKRDIIHGVKQLEEIAEDWLCGRRTLCIISVLARKWGVDLPEEAATVLQRTDEKYGTFNTSDVPSPNRPIPALSPPTTSASPQLVQGAEAAPSVLIQTAAARNTERSFASTSSTSPYGQLAQTSQPPAHGMSYLGVTSDGLSPPTASMGTMRRVLPMAQADSDLPNMGAWSVPSTIPQTMPGYAQPTAPAVSSQQISSPFYALFCGAHGVDFDFPLDGLGGSGASLDRLGLE</sequence>
<dbReference type="Gene3D" id="4.10.240.10">
    <property type="entry name" value="Zn(2)-C6 fungal-type DNA-binding domain"/>
    <property type="match status" value="1"/>
</dbReference>
<dbReference type="Proteomes" id="UP000007796">
    <property type="component" value="Unassembled WGS sequence"/>
</dbReference>
<keyword evidence="5" id="KW-0238">DNA-binding</keyword>
<dbReference type="PANTHER" id="PTHR31313">
    <property type="entry name" value="TY1 ENHANCER ACTIVATOR"/>
    <property type="match status" value="1"/>
</dbReference>
<accession>F0XHU7</accession>
<evidence type="ECO:0000259" key="9">
    <source>
        <dbReference type="PROSITE" id="PS50048"/>
    </source>
</evidence>
<dbReference type="HOGENOM" id="CLU_007003_6_0_1"/>
<keyword evidence="7" id="KW-0539">Nucleus</keyword>
<dbReference type="PROSITE" id="PS50048">
    <property type="entry name" value="ZN2_CY6_FUNGAL_2"/>
    <property type="match status" value="1"/>
</dbReference>
<dbReference type="PROSITE" id="PS00463">
    <property type="entry name" value="ZN2_CY6_FUNGAL_1"/>
    <property type="match status" value="1"/>
</dbReference>
<dbReference type="InterPro" id="IPR001138">
    <property type="entry name" value="Zn2Cys6_DnaBD"/>
</dbReference>
<evidence type="ECO:0000256" key="8">
    <source>
        <dbReference type="SAM" id="MobiDB-lite"/>
    </source>
</evidence>
<dbReference type="AlphaFoldDB" id="F0XHU7"/>
<feature type="region of interest" description="Disordered" evidence="8">
    <location>
        <begin position="40"/>
        <end position="61"/>
    </location>
</feature>